<dbReference type="AlphaFoldDB" id="A0A844GC39"/>
<keyword evidence="2" id="KW-1185">Reference proteome</keyword>
<sequence>MMIWPLLAPLDLLVNLLAFPLAPLVALLTSASGVSPCWAWPWLTPDNPIDGDAGHISRWASLVGKWPEVGIYCRRVAWLWRNRGYGFSVRVTGRTCSGPSSFVGDRAVSDNPFHAGACRVRNGGLWELYVVRPIFGRFYIRLRLGWKIPLTRDACTDTVALCTHISIQYKQ</sequence>
<dbReference type="Pfam" id="PF24027">
    <property type="entry name" value="DUF7338"/>
    <property type="match status" value="1"/>
</dbReference>
<gene>
    <name evidence="1" type="ORF">GKE73_16550</name>
</gene>
<accession>A0A844GC39</accession>
<dbReference type="Proteomes" id="UP000446658">
    <property type="component" value="Unassembled WGS sequence"/>
</dbReference>
<protein>
    <submittedName>
        <fullName evidence="1">Uncharacterized protein</fullName>
    </submittedName>
</protein>
<evidence type="ECO:0000313" key="2">
    <source>
        <dbReference type="Proteomes" id="UP000446658"/>
    </source>
</evidence>
<proteinExistence type="predicted"/>
<dbReference type="EMBL" id="WLYX01000001">
    <property type="protein sequence ID" value="MTD34043.1"/>
    <property type="molecule type" value="Genomic_DNA"/>
</dbReference>
<dbReference type="InterPro" id="IPR055762">
    <property type="entry name" value="DUF7338"/>
</dbReference>
<name>A0A844GC39_9NEIS</name>
<evidence type="ECO:0000313" key="1">
    <source>
        <dbReference type="EMBL" id="MTD34043.1"/>
    </source>
</evidence>
<organism evidence="1 2">
    <name type="scientific">Paludibacterium denitrificans</name>
    <dbReference type="NCBI Taxonomy" id="2675226"/>
    <lineage>
        <taxon>Bacteria</taxon>
        <taxon>Pseudomonadati</taxon>
        <taxon>Pseudomonadota</taxon>
        <taxon>Betaproteobacteria</taxon>
        <taxon>Neisseriales</taxon>
        <taxon>Chromobacteriaceae</taxon>
        <taxon>Paludibacterium</taxon>
    </lineage>
</organism>
<dbReference type="RefSeq" id="WP_230371231.1">
    <property type="nucleotide sequence ID" value="NZ_WLYX01000001.1"/>
</dbReference>
<reference evidence="1 2" key="1">
    <citation type="submission" date="2019-11" db="EMBL/GenBank/DDBJ databases">
        <title>Draft genome sequence of Paludibacterium sp. dN18-1.</title>
        <authorList>
            <person name="Im W.-T."/>
        </authorList>
    </citation>
    <scope>NUCLEOTIDE SEQUENCE [LARGE SCALE GENOMIC DNA]</scope>
    <source>
        <strain evidence="2">dN 18-1</strain>
    </source>
</reference>
<comment type="caution">
    <text evidence="1">The sequence shown here is derived from an EMBL/GenBank/DDBJ whole genome shotgun (WGS) entry which is preliminary data.</text>
</comment>